<dbReference type="EMBL" id="NKQK01000012">
    <property type="protein sequence ID" value="PSS15939.1"/>
    <property type="molecule type" value="Genomic_DNA"/>
</dbReference>
<evidence type="ECO:0000256" key="1">
    <source>
        <dbReference type="ARBA" id="ARBA00004477"/>
    </source>
</evidence>
<dbReference type="Proteomes" id="UP000241394">
    <property type="component" value="Chromosome LG12"/>
</dbReference>
<dbReference type="FunCoup" id="A0A2R6QW37">
    <property type="interactions" value="4803"/>
</dbReference>
<evidence type="ECO:0000313" key="14">
    <source>
        <dbReference type="Proteomes" id="UP000241394"/>
    </source>
</evidence>
<comment type="caution">
    <text evidence="13">The sequence shown here is derived from an EMBL/GenBank/DDBJ whole genome shotgun (WGS) entry which is preliminary data.</text>
</comment>
<evidence type="ECO:0000256" key="9">
    <source>
        <dbReference type="ARBA" id="ARBA00047280"/>
    </source>
</evidence>
<feature type="transmembrane region" description="Helical" evidence="11">
    <location>
        <begin position="270"/>
        <end position="289"/>
    </location>
</feature>
<dbReference type="InterPro" id="IPR003675">
    <property type="entry name" value="Rce1/LyrA-like_dom"/>
</dbReference>
<dbReference type="STRING" id="1590841.A0A2R6QW37"/>
<comment type="subcellular location">
    <subcellularLocation>
        <location evidence="1">Endoplasmic reticulum membrane</location>
        <topology evidence="1">Multi-pass membrane protein</topology>
    </subcellularLocation>
</comment>
<dbReference type="Gramene" id="PSS15939">
    <property type="protein sequence ID" value="PSS15939"/>
    <property type="gene ID" value="CEY00_Acc13432"/>
</dbReference>
<feature type="transmembrane region" description="Helical" evidence="11">
    <location>
        <begin position="53"/>
        <end position="73"/>
    </location>
</feature>
<sequence length="312" mass="35020">MMMMEEEEGISKSVAVTACSAMALFYVAILYSPTLILRLPPPNSFKSFMIRRFVCVAVSTVLSLIVSAVILPIKSWEASDLFAVYGIRLDHMWQAVVYPVSLTSLMYAGSLVTTLLNSLREHSNDGEGHSSNCTNSGLQIFIDKMLSIASNVSTWRNYFVAPVTEELVFRACMIPLLLCGGFKTYSVIFFCPIFFSLAHLNHFLEIYTQQNRSLVKASMVVGLQLGYTVIFGSYASFLFIRTGHLTAPLVAHMFCNFMGLPVLYSRRNGIVSLAVIAGMVGFLWLLFPVTHPHLYNDRTDSFKCWQRYSAWN</sequence>
<dbReference type="EC" id="3.4.26.1" evidence="10"/>
<evidence type="ECO:0000256" key="7">
    <source>
        <dbReference type="ARBA" id="ARBA00022989"/>
    </source>
</evidence>
<dbReference type="PANTHER" id="PTHR13046">
    <property type="entry name" value="PROTEASE U48 CAAX PRENYL PROTEASE RCE1"/>
    <property type="match status" value="1"/>
</dbReference>
<protein>
    <recommendedName>
        <fullName evidence="10">intramembrane prenyl-peptidase Rce1</fullName>
        <ecNumber evidence="10">3.4.26.1</ecNumber>
    </recommendedName>
</protein>
<dbReference type="Pfam" id="PF02517">
    <property type="entry name" value="Rce1-like"/>
    <property type="match status" value="1"/>
</dbReference>
<dbReference type="OrthoDB" id="271604at2759"/>
<feature type="transmembrane region" description="Helical" evidence="11">
    <location>
        <begin position="217"/>
        <end position="240"/>
    </location>
</feature>
<keyword evidence="5" id="KW-0378">Hydrolase</keyword>
<proteinExistence type="inferred from homology"/>
<dbReference type="InParanoid" id="A0A2R6QW37"/>
<evidence type="ECO:0000256" key="8">
    <source>
        <dbReference type="ARBA" id="ARBA00023136"/>
    </source>
</evidence>
<keyword evidence="14" id="KW-1185">Reference proteome</keyword>
<dbReference type="GO" id="GO:0005789">
    <property type="term" value="C:endoplasmic reticulum membrane"/>
    <property type="evidence" value="ECO:0007669"/>
    <property type="project" value="UniProtKB-SubCell"/>
</dbReference>
<evidence type="ECO:0000256" key="2">
    <source>
        <dbReference type="ARBA" id="ARBA00006897"/>
    </source>
</evidence>
<evidence type="ECO:0000256" key="4">
    <source>
        <dbReference type="ARBA" id="ARBA00022692"/>
    </source>
</evidence>
<dbReference type="GO" id="GO:0071586">
    <property type="term" value="P:CAAX-box protein processing"/>
    <property type="evidence" value="ECO:0007669"/>
    <property type="project" value="InterPro"/>
</dbReference>
<reference evidence="13 14" key="1">
    <citation type="submission" date="2017-07" db="EMBL/GenBank/DDBJ databases">
        <title>An improved, manually edited Actinidia chinensis var. chinensis (kiwifruit) genome highlights the challenges associated with draft genomes and gene prediction in plants.</title>
        <authorList>
            <person name="Pilkington S."/>
            <person name="Crowhurst R."/>
            <person name="Hilario E."/>
            <person name="Nardozza S."/>
            <person name="Fraser L."/>
            <person name="Peng Y."/>
            <person name="Gunaseelan K."/>
            <person name="Simpson R."/>
            <person name="Tahir J."/>
            <person name="Deroles S."/>
            <person name="Templeton K."/>
            <person name="Luo Z."/>
            <person name="Davy M."/>
            <person name="Cheng C."/>
            <person name="Mcneilage M."/>
            <person name="Scaglione D."/>
            <person name="Liu Y."/>
            <person name="Zhang Q."/>
            <person name="Datson P."/>
            <person name="De Silva N."/>
            <person name="Gardiner S."/>
            <person name="Bassett H."/>
            <person name="Chagne D."/>
            <person name="Mccallum J."/>
            <person name="Dzierzon H."/>
            <person name="Deng C."/>
            <person name="Wang Y.-Y."/>
            <person name="Barron N."/>
            <person name="Manako K."/>
            <person name="Bowen J."/>
            <person name="Foster T."/>
            <person name="Erridge Z."/>
            <person name="Tiffin H."/>
            <person name="Waite C."/>
            <person name="Davies K."/>
            <person name="Grierson E."/>
            <person name="Laing W."/>
            <person name="Kirk R."/>
            <person name="Chen X."/>
            <person name="Wood M."/>
            <person name="Montefiori M."/>
            <person name="Brummell D."/>
            <person name="Schwinn K."/>
            <person name="Catanach A."/>
            <person name="Fullerton C."/>
            <person name="Li D."/>
            <person name="Meiyalaghan S."/>
            <person name="Nieuwenhuizen N."/>
            <person name="Read N."/>
            <person name="Prakash R."/>
            <person name="Hunter D."/>
            <person name="Zhang H."/>
            <person name="Mckenzie M."/>
            <person name="Knabel M."/>
            <person name="Harris A."/>
            <person name="Allan A."/>
            <person name="Chen A."/>
            <person name="Janssen B."/>
            <person name="Plunkett B."/>
            <person name="Dwamena C."/>
            <person name="Voogd C."/>
            <person name="Leif D."/>
            <person name="Lafferty D."/>
            <person name="Souleyre E."/>
            <person name="Varkonyi-Gasic E."/>
            <person name="Gambi F."/>
            <person name="Hanley J."/>
            <person name="Yao J.-L."/>
            <person name="Cheung J."/>
            <person name="David K."/>
            <person name="Warren B."/>
            <person name="Marsh K."/>
            <person name="Snowden K."/>
            <person name="Lin-Wang K."/>
            <person name="Brian L."/>
            <person name="Martinez-Sanchez M."/>
            <person name="Wang M."/>
            <person name="Ileperuma N."/>
            <person name="Macnee N."/>
            <person name="Campin R."/>
            <person name="Mcatee P."/>
            <person name="Drummond R."/>
            <person name="Espley R."/>
            <person name="Ireland H."/>
            <person name="Wu R."/>
            <person name="Atkinson R."/>
            <person name="Karunairetnam S."/>
            <person name="Bulley S."/>
            <person name="Chunkath S."/>
            <person name="Hanley Z."/>
            <person name="Storey R."/>
            <person name="Thrimawithana A."/>
            <person name="Thomson S."/>
            <person name="David C."/>
            <person name="Testolin R."/>
        </authorList>
    </citation>
    <scope>NUCLEOTIDE SEQUENCE [LARGE SCALE GENOMIC DNA]</scope>
    <source>
        <strain evidence="14">cv. Red5</strain>
        <tissue evidence="13">Young leaf</tissue>
    </source>
</reference>
<gene>
    <name evidence="13" type="ORF">CEY00_Acc13432</name>
</gene>
<keyword evidence="4 11" id="KW-0812">Transmembrane</keyword>
<dbReference type="OMA" id="VIFLCPI"/>
<dbReference type="GO" id="GO:0004222">
    <property type="term" value="F:metalloendopeptidase activity"/>
    <property type="evidence" value="ECO:0007669"/>
    <property type="project" value="InterPro"/>
</dbReference>
<organism evidence="13 14">
    <name type="scientific">Actinidia chinensis var. chinensis</name>
    <name type="common">Chinese soft-hair kiwi</name>
    <dbReference type="NCBI Taxonomy" id="1590841"/>
    <lineage>
        <taxon>Eukaryota</taxon>
        <taxon>Viridiplantae</taxon>
        <taxon>Streptophyta</taxon>
        <taxon>Embryophyta</taxon>
        <taxon>Tracheophyta</taxon>
        <taxon>Spermatophyta</taxon>
        <taxon>Magnoliopsida</taxon>
        <taxon>eudicotyledons</taxon>
        <taxon>Gunneridae</taxon>
        <taxon>Pentapetalae</taxon>
        <taxon>asterids</taxon>
        <taxon>Ericales</taxon>
        <taxon>Actinidiaceae</taxon>
        <taxon>Actinidia</taxon>
    </lineage>
</organism>
<evidence type="ECO:0000256" key="5">
    <source>
        <dbReference type="ARBA" id="ARBA00022801"/>
    </source>
</evidence>
<feature type="transmembrane region" description="Helical" evidence="11">
    <location>
        <begin position="247"/>
        <end position="264"/>
    </location>
</feature>
<evidence type="ECO:0000256" key="10">
    <source>
        <dbReference type="ARBA" id="ARBA00049729"/>
    </source>
</evidence>
<keyword evidence="6" id="KW-0256">Endoplasmic reticulum</keyword>
<keyword evidence="3 13" id="KW-0645">Protease</keyword>
<dbReference type="InterPro" id="IPR039731">
    <property type="entry name" value="Rce1"/>
</dbReference>
<keyword evidence="8 11" id="KW-0472">Membrane</keyword>
<feature type="transmembrane region" description="Helical" evidence="11">
    <location>
        <begin position="93"/>
        <end position="116"/>
    </location>
</feature>
<feature type="domain" description="CAAX prenyl protease 2/Lysostaphin resistance protein A-like" evidence="12">
    <location>
        <begin position="154"/>
        <end position="258"/>
    </location>
</feature>
<comment type="similarity">
    <text evidence="2">Belongs to the peptidase U48 family.</text>
</comment>
<evidence type="ECO:0000259" key="12">
    <source>
        <dbReference type="Pfam" id="PF02517"/>
    </source>
</evidence>
<evidence type="ECO:0000313" key="13">
    <source>
        <dbReference type="EMBL" id="PSS15939.1"/>
    </source>
</evidence>
<reference evidence="14" key="2">
    <citation type="journal article" date="2018" name="BMC Genomics">
        <title>A manually annotated Actinidia chinensis var. chinensis (kiwifruit) genome highlights the challenges associated with draft genomes and gene prediction in plants.</title>
        <authorList>
            <person name="Pilkington S.M."/>
            <person name="Crowhurst R."/>
            <person name="Hilario E."/>
            <person name="Nardozza S."/>
            <person name="Fraser L."/>
            <person name="Peng Y."/>
            <person name="Gunaseelan K."/>
            <person name="Simpson R."/>
            <person name="Tahir J."/>
            <person name="Deroles S.C."/>
            <person name="Templeton K."/>
            <person name="Luo Z."/>
            <person name="Davy M."/>
            <person name="Cheng C."/>
            <person name="McNeilage M."/>
            <person name="Scaglione D."/>
            <person name="Liu Y."/>
            <person name="Zhang Q."/>
            <person name="Datson P."/>
            <person name="De Silva N."/>
            <person name="Gardiner S.E."/>
            <person name="Bassett H."/>
            <person name="Chagne D."/>
            <person name="McCallum J."/>
            <person name="Dzierzon H."/>
            <person name="Deng C."/>
            <person name="Wang Y.Y."/>
            <person name="Barron L."/>
            <person name="Manako K."/>
            <person name="Bowen J."/>
            <person name="Foster T.M."/>
            <person name="Erridge Z.A."/>
            <person name="Tiffin H."/>
            <person name="Waite C.N."/>
            <person name="Davies K.M."/>
            <person name="Grierson E.P."/>
            <person name="Laing W.A."/>
            <person name="Kirk R."/>
            <person name="Chen X."/>
            <person name="Wood M."/>
            <person name="Montefiori M."/>
            <person name="Brummell D.A."/>
            <person name="Schwinn K.E."/>
            <person name="Catanach A."/>
            <person name="Fullerton C."/>
            <person name="Li D."/>
            <person name="Meiyalaghan S."/>
            <person name="Nieuwenhuizen N."/>
            <person name="Read N."/>
            <person name="Prakash R."/>
            <person name="Hunter D."/>
            <person name="Zhang H."/>
            <person name="McKenzie M."/>
            <person name="Knabel M."/>
            <person name="Harris A."/>
            <person name="Allan A.C."/>
            <person name="Gleave A."/>
            <person name="Chen A."/>
            <person name="Janssen B.J."/>
            <person name="Plunkett B."/>
            <person name="Ampomah-Dwamena C."/>
            <person name="Voogd C."/>
            <person name="Leif D."/>
            <person name="Lafferty D."/>
            <person name="Souleyre E.J.F."/>
            <person name="Varkonyi-Gasic E."/>
            <person name="Gambi F."/>
            <person name="Hanley J."/>
            <person name="Yao J.L."/>
            <person name="Cheung J."/>
            <person name="David K.M."/>
            <person name="Warren B."/>
            <person name="Marsh K."/>
            <person name="Snowden K.C."/>
            <person name="Lin-Wang K."/>
            <person name="Brian L."/>
            <person name="Martinez-Sanchez M."/>
            <person name="Wang M."/>
            <person name="Ileperuma N."/>
            <person name="Macnee N."/>
            <person name="Campin R."/>
            <person name="McAtee P."/>
            <person name="Drummond R.S.M."/>
            <person name="Espley R.V."/>
            <person name="Ireland H.S."/>
            <person name="Wu R."/>
            <person name="Atkinson R.G."/>
            <person name="Karunairetnam S."/>
            <person name="Bulley S."/>
            <person name="Chunkath S."/>
            <person name="Hanley Z."/>
            <person name="Storey R."/>
            <person name="Thrimawithana A.H."/>
            <person name="Thomson S."/>
            <person name="David C."/>
            <person name="Testolin R."/>
            <person name="Huang H."/>
            <person name="Hellens R.P."/>
            <person name="Schaffer R.J."/>
        </authorList>
    </citation>
    <scope>NUCLEOTIDE SEQUENCE [LARGE SCALE GENOMIC DNA]</scope>
    <source>
        <strain evidence="14">cv. Red5</strain>
    </source>
</reference>
<evidence type="ECO:0000256" key="6">
    <source>
        <dbReference type="ARBA" id="ARBA00022824"/>
    </source>
</evidence>
<feature type="transmembrane region" description="Helical" evidence="11">
    <location>
        <begin position="12"/>
        <end position="32"/>
    </location>
</feature>
<dbReference type="AlphaFoldDB" id="A0A2R6QW37"/>
<name>A0A2R6QW37_ACTCC</name>
<keyword evidence="7 11" id="KW-1133">Transmembrane helix</keyword>
<accession>A0A2R6QW37</accession>
<comment type="catalytic activity">
    <reaction evidence="9">
        <text>Hydrolyzes the peptide bond -P2-(S-farnesyl or geranylgeranyl)C-P1'-P2'-P3'-COOH where P1' and P2' are amino acids with aliphatic sidechains and P3' is any C-terminal residue.</text>
        <dbReference type="EC" id="3.4.26.1"/>
    </reaction>
</comment>
<dbReference type="PANTHER" id="PTHR13046:SF0">
    <property type="entry name" value="CAAX PRENYL PROTEASE 2"/>
    <property type="match status" value="1"/>
</dbReference>
<evidence type="ECO:0000256" key="11">
    <source>
        <dbReference type="SAM" id="Phobius"/>
    </source>
</evidence>
<evidence type="ECO:0000256" key="3">
    <source>
        <dbReference type="ARBA" id="ARBA00022670"/>
    </source>
</evidence>
<feature type="transmembrane region" description="Helical" evidence="11">
    <location>
        <begin position="176"/>
        <end position="197"/>
    </location>
</feature>